<evidence type="ECO:0000256" key="10">
    <source>
        <dbReference type="ARBA" id="ARBA00023204"/>
    </source>
</evidence>
<dbReference type="SUPFAM" id="SSF47807">
    <property type="entry name" value="5' to 3' exonuclease, C-terminal subdomain"/>
    <property type="match status" value="1"/>
</dbReference>
<evidence type="ECO:0000256" key="8">
    <source>
        <dbReference type="ARBA" id="ARBA00022801"/>
    </source>
</evidence>
<reference evidence="16 17" key="1">
    <citation type="journal article" date="2021" name="Nat. Commun.">
        <title>Incipient diploidization of the medicinal plant Perilla within 10,000 years.</title>
        <authorList>
            <person name="Zhang Y."/>
            <person name="Shen Q."/>
            <person name="Leng L."/>
            <person name="Zhang D."/>
            <person name="Chen S."/>
            <person name="Shi Y."/>
            <person name="Ning Z."/>
            <person name="Chen S."/>
        </authorList>
    </citation>
    <scope>NUCLEOTIDE SEQUENCE [LARGE SCALE GENOMIC DNA]</scope>
    <source>
        <strain evidence="17">cv. PC099</strain>
    </source>
</reference>
<evidence type="ECO:0000256" key="3">
    <source>
        <dbReference type="ARBA" id="ARBA00005283"/>
    </source>
</evidence>
<dbReference type="GO" id="GO:0004527">
    <property type="term" value="F:exonuclease activity"/>
    <property type="evidence" value="ECO:0007669"/>
    <property type="project" value="UniProtKB-KW"/>
</dbReference>
<protein>
    <submittedName>
        <fullName evidence="16">5'-3' exonuclease family protein</fullName>
    </submittedName>
</protein>
<keyword evidence="17" id="KW-1185">Reference proteome</keyword>
<keyword evidence="6" id="KW-0255">Endonuclease</keyword>
<dbReference type="InterPro" id="IPR019974">
    <property type="entry name" value="XPG_CS"/>
</dbReference>
<evidence type="ECO:0000256" key="6">
    <source>
        <dbReference type="ARBA" id="ARBA00022759"/>
    </source>
</evidence>
<dbReference type="EMBL" id="SDAM02000099">
    <property type="protein sequence ID" value="KAH6830225.1"/>
    <property type="molecule type" value="Genomic_DNA"/>
</dbReference>
<dbReference type="GO" id="GO:0004520">
    <property type="term" value="F:DNA endonuclease activity"/>
    <property type="evidence" value="ECO:0007669"/>
    <property type="project" value="TreeGrafter"/>
</dbReference>
<keyword evidence="12" id="KW-0175">Coiled coil</keyword>
<feature type="domain" description="XPG-I" evidence="14">
    <location>
        <begin position="861"/>
        <end position="930"/>
    </location>
</feature>
<evidence type="ECO:0000256" key="4">
    <source>
        <dbReference type="ARBA" id="ARBA00022722"/>
    </source>
</evidence>
<dbReference type="GO" id="GO:0003697">
    <property type="term" value="F:single-stranded DNA binding"/>
    <property type="evidence" value="ECO:0007669"/>
    <property type="project" value="InterPro"/>
</dbReference>
<feature type="compositionally biased region" description="Polar residues" evidence="13">
    <location>
        <begin position="1239"/>
        <end position="1249"/>
    </location>
</feature>
<feature type="compositionally biased region" description="Basic residues" evidence="13">
    <location>
        <begin position="1218"/>
        <end position="1235"/>
    </location>
</feature>
<dbReference type="GO" id="GO:0046872">
    <property type="term" value="F:metal ion binding"/>
    <property type="evidence" value="ECO:0007669"/>
    <property type="project" value="UniProtKB-KW"/>
</dbReference>
<evidence type="ECO:0000256" key="11">
    <source>
        <dbReference type="ARBA" id="ARBA00023242"/>
    </source>
</evidence>
<dbReference type="PRINTS" id="PR00853">
    <property type="entry name" value="XPGRADSUPER"/>
</dbReference>
<gene>
    <name evidence="16" type="ORF">C2S53_000194</name>
</gene>
<evidence type="ECO:0000256" key="12">
    <source>
        <dbReference type="SAM" id="Coils"/>
    </source>
</evidence>
<feature type="region of interest" description="Disordered" evidence="13">
    <location>
        <begin position="1126"/>
        <end position="1324"/>
    </location>
</feature>
<feature type="compositionally biased region" description="Basic residues" evidence="13">
    <location>
        <begin position="1266"/>
        <end position="1276"/>
    </location>
</feature>
<comment type="subcellular location">
    <subcellularLocation>
        <location evidence="2">Nucleus</location>
    </subcellularLocation>
</comment>
<feature type="compositionally biased region" description="Polar residues" evidence="13">
    <location>
        <begin position="240"/>
        <end position="286"/>
    </location>
</feature>
<dbReference type="PANTHER" id="PTHR16171">
    <property type="entry name" value="DNA REPAIR PROTEIN COMPLEMENTING XP-G CELLS-RELATED"/>
    <property type="match status" value="1"/>
</dbReference>
<feature type="region of interest" description="Disordered" evidence="13">
    <location>
        <begin position="989"/>
        <end position="1010"/>
    </location>
</feature>
<evidence type="ECO:0000256" key="5">
    <source>
        <dbReference type="ARBA" id="ARBA00022723"/>
    </source>
</evidence>
<dbReference type="InterPro" id="IPR001044">
    <property type="entry name" value="XPG/Rad2_eukaryotes"/>
</dbReference>
<feature type="coiled-coil region" evidence="12">
    <location>
        <begin position="817"/>
        <end position="851"/>
    </location>
</feature>
<dbReference type="Pfam" id="PF00867">
    <property type="entry name" value="XPG_I"/>
    <property type="match status" value="1"/>
</dbReference>
<dbReference type="FunFam" id="1.10.150.20:FF:000050">
    <property type="entry name" value="DNA repair protein UVH3"/>
    <property type="match status" value="1"/>
</dbReference>
<keyword evidence="9" id="KW-0460">Magnesium</keyword>
<feature type="compositionally biased region" description="Polar residues" evidence="13">
    <location>
        <begin position="1389"/>
        <end position="1405"/>
    </location>
</feature>
<keyword evidence="8" id="KW-0378">Hydrolase</keyword>
<evidence type="ECO:0000256" key="9">
    <source>
        <dbReference type="ARBA" id="ARBA00022842"/>
    </source>
</evidence>
<organism evidence="16 17">
    <name type="scientific">Perilla frutescens var. hirtella</name>
    <name type="common">Perilla citriodora</name>
    <name type="synonym">Perilla setoyensis</name>
    <dbReference type="NCBI Taxonomy" id="608512"/>
    <lineage>
        <taxon>Eukaryota</taxon>
        <taxon>Viridiplantae</taxon>
        <taxon>Streptophyta</taxon>
        <taxon>Embryophyta</taxon>
        <taxon>Tracheophyta</taxon>
        <taxon>Spermatophyta</taxon>
        <taxon>Magnoliopsida</taxon>
        <taxon>eudicotyledons</taxon>
        <taxon>Gunneridae</taxon>
        <taxon>Pentapetalae</taxon>
        <taxon>asterids</taxon>
        <taxon>lamiids</taxon>
        <taxon>Lamiales</taxon>
        <taxon>Lamiaceae</taxon>
        <taxon>Nepetoideae</taxon>
        <taxon>Elsholtzieae</taxon>
        <taxon>Perilla</taxon>
    </lineage>
</organism>
<feature type="compositionally biased region" description="Basic and acidic residues" evidence="13">
    <location>
        <begin position="1350"/>
        <end position="1369"/>
    </location>
</feature>
<keyword evidence="7" id="KW-0227">DNA damage</keyword>
<comment type="caution">
    <text evidence="16">The sequence shown here is derived from an EMBL/GenBank/DDBJ whole genome shotgun (WGS) entry which is preliminary data.</text>
</comment>
<comment type="similarity">
    <text evidence="3">Belongs to the XPG/RAD2 endonuclease family. XPG subfamily.</text>
</comment>
<dbReference type="FunFam" id="3.40.50.1010:FF:000029">
    <property type="entry name" value="DNA repair protein UVH3"/>
    <property type="match status" value="1"/>
</dbReference>
<dbReference type="PANTHER" id="PTHR16171:SF7">
    <property type="entry name" value="DNA REPAIR PROTEIN RAD2"/>
    <property type="match status" value="1"/>
</dbReference>
<feature type="region of interest" description="Disordered" evidence="13">
    <location>
        <begin position="220"/>
        <end position="291"/>
    </location>
</feature>
<keyword evidence="10" id="KW-0234">DNA repair</keyword>
<dbReference type="InterPro" id="IPR006086">
    <property type="entry name" value="XPG-I_dom"/>
</dbReference>
<dbReference type="PRINTS" id="PR00066">
    <property type="entry name" value="XRODRMPGMNTG"/>
</dbReference>
<dbReference type="Gene3D" id="3.40.50.1010">
    <property type="entry name" value="5'-nuclease"/>
    <property type="match status" value="2"/>
</dbReference>
<dbReference type="InterPro" id="IPR036279">
    <property type="entry name" value="5-3_exonuclease_C_sf"/>
</dbReference>
<dbReference type="InterPro" id="IPR008918">
    <property type="entry name" value="HhH2"/>
</dbReference>
<dbReference type="Gene3D" id="1.10.150.20">
    <property type="entry name" value="5' to 3' exonuclease, C-terminal subdomain"/>
    <property type="match status" value="1"/>
</dbReference>
<comment type="cofactor">
    <cofactor evidence="1">
        <name>Mg(2+)</name>
        <dbReference type="ChEBI" id="CHEBI:18420"/>
    </cofactor>
</comment>
<evidence type="ECO:0000259" key="15">
    <source>
        <dbReference type="SMART" id="SM00485"/>
    </source>
</evidence>
<evidence type="ECO:0000313" key="17">
    <source>
        <dbReference type="Proteomes" id="UP001190926"/>
    </source>
</evidence>
<evidence type="ECO:0000256" key="2">
    <source>
        <dbReference type="ARBA" id="ARBA00004123"/>
    </source>
</evidence>
<evidence type="ECO:0000256" key="1">
    <source>
        <dbReference type="ARBA" id="ARBA00001946"/>
    </source>
</evidence>
<dbReference type="PROSITE" id="PS00841">
    <property type="entry name" value="XPG_1"/>
    <property type="match status" value="1"/>
</dbReference>
<dbReference type="PROSITE" id="PS00842">
    <property type="entry name" value="XPG_2"/>
    <property type="match status" value="1"/>
</dbReference>
<dbReference type="GO" id="GO:0005634">
    <property type="term" value="C:nucleus"/>
    <property type="evidence" value="ECO:0007669"/>
    <property type="project" value="UniProtKB-SubCell"/>
</dbReference>
<name>A0AAD4JAI3_PERFH</name>
<feature type="compositionally biased region" description="Basic and acidic residues" evidence="13">
    <location>
        <begin position="1254"/>
        <end position="1265"/>
    </location>
</feature>
<keyword evidence="5" id="KW-0479">Metal-binding</keyword>
<dbReference type="InterPro" id="IPR029060">
    <property type="entry name" value="PIN-like_dom_sf"/>
</dbReference>
<dbReference type="SMART" id="SM00485">
    <property type="entry name" value="XPGN"/>
    <property type="match status" value="1"/>
</dbReference>
<dbReference type="Pfam" id="PF00752">
    <property type="entry name" value="XPG_N"/>
    <property type="match status" value="1"/>
</dbReference>
<feature type="region of interest" description="Disordered" evidence="13">
    <location>
        <begin position="1350"/>
        <end position="1468"/>
    </location>
</feature>
<dbReference type="InterPro" id="IPR006085">
    <property type="entry name" value="XPG_DNA_repair_N"/>
</dbReference>
<dbReference type="SUPFAM" id="SSF88723">
    <property type="entry name" value="PIN domain-like"/>
    <property type="match status" value="1"/>
</dbReference>
<keyword evidence="16" id="KW-0269">Exonuclease</keyword>
<dbReference type="InterPro" id="IPR006084">
    <property type="entry name" value="XPG/Rad2"/>
</dbReference>
<evidence type="ECO:0000259" key="14">
    <source>
        <dbReference type="SMART" id="SM00484"/>
    </source>
</evidence>
<keyword evidence="4" id="KW-0540">Nuclease</keyword>
<evidence type="ECO:0000256" key="13">
    <source>
        <dbReference type="SAM" id="MobiDB-lite"/>
    </source>
</evidence>
<evidence type="ECO:0000313" key="16">
    <source>
        <dbReference type="EMBL" id="KAH6830225.1"/>
    </source>
</evidence>
<proteinExistence type="inferred from homology"/>
<evidence type="ECO:0000256" key="7">
    <source>
        <dbReference type="ARBA" id="ARBA00022763"/>
    </source>
</evidence>
<dbReference type="SMART" id="SM00279">
    <property type="entry name" value="HhH2"/>
    <property type="match status" value="1"/>
</dbReference>
<feature type="compositionally biased region" description="Basic and acidic residues" evidence="13">
    <location>
        <begin position="1197"/>
        <end position="1217"/>
    </location>
</feature>
<dbReference type="FunFam" id="3.40.50.1010:FF:000031">
    <property type="entry name" value="DNA repair protein UVH3"/>
    <property type="match status" value="1"/>
</dbReference>
<feature type="domain" description="XPG N-terminal" evidence="15">
    <location>
        <begin position="1"/>
        <end position="98"/>
    </location>
</feature>
<dbReference type="CDD" id="cd09868">
    <property type="entry name" value="PIN_XPG_RAD2"/>
    <property type="match status" value="2"/>
</dbReference>
<dbReference type="CDD" id="cd09904">
    <property type="entry name" value="H3TH_XPG"/>
    <property type="match status" value="1"/>
</dbReference>
<keyword evidence="11" id="KW-0539">Nucleus</keyword>
<sequence length="1468" mass="163922">MGVHGLWELLAPVGRRVSVETLAGRKLAIDASIWMIQFMKAMRDEKGEMVRNAHILGFFRRICKLLYLRTKPVFVFDGGTPALKRRTVIARRRQRENAQAKIRKTAEKLLLNHPEMHGKVDPAVLAALPPSMQLDLLVQMRERLMAENRQKYQKVKKAPARFSELQIESYLKTVAFRREIDGVQKSAAGRGIGGVQTSRIASEANREFIFSSSFTGDKEALASVGQERNEADQSRAPPVESSSNAVNKDQQTKNNLDFARTLSSVGQERNGSDQSQHPPVESSSIAVNKDQWTENIDAAAGSTVAESEKTFNDEVETYLDERGRLRVSRVRALGIRMTRDLQRNLDLMKEMDQEKTENNNESVTTRNLSGVLDDSYSRIQHLEATVMNNGTNNEVDKIREPVVVNGASIEISFEATLEPDKHVGDDDGLFARLVAGDPITDFSVHDSMISKQSSHTASDNEWEEGVIEGKSTEYQNEEGMNDEEEVEWEEGNVSQNLFPKGALEEESAFQEANRRIKEDTRGQRSMDDIHENLASEGKSTKYPNVEEMSDEGEVEWEEGFEDIQLKSSSCPGESNKTVTKGALEEEASLQEAIRRSLEDVSGSRSMVDFRENDTSERARGMAGMAGETTGHVFVREGKEGSDVATSSDDVHRPFGSMNDLDNLYSEAKTSAFIEFGSERVNLDPKPLNQDAGEKIALATDTLLGGEAKEHPSDTYSVDSGGLGMRKLVDACSKKVGHDRRSSAFTDSPPDRVLDSGSADAKNLFQAESDEHFNNTGKPSADDSVIDVDELASDEIDGNFLMEKEANENYYQDHKIVEDRLEEEILFLGKEREELGSEQRRLERNAESVSNDMFAECQELLQMFGLPYIIAPMEAEAQCAFMELSNLVDGVVTDDSDAFLFGAQCVYKNIFDDRKYVETYLMKDIENELGLDREKLIHMALLLGSDYTEGISGVGIVNSIEVVNAFHGKEGLREFREWIESPDPSILGKLDVEAGGNSRKNGSEDTDDAERKKQIFKDKHRNVSKNWHVSSSFPSDTVIAAYASPQVDKSTESFAWGKPDLFVLRKLCWEKFGWGSSKADELLLPVLKEYNKHETQLRLEAFYTFNERFAKIRSKRIEKAVKGITGSKSSALMDETPPKSSGRGKKRKVKPHEDELNQLEIDSTGVDGAATSIKDNTTVKPTTDPPKKGQTKKKNSRRIFEESIDIDEHGISRNEPRVGGRKRGRGRGQRSGRGRKKADTGTSYDDASSSENDEEMKSHTSEEAHQLRRSGRPRKNVKYNVSEEFDNSDKEGLTSLDEGIMPKESLTDQEIGGVDNSLHDQLNEGGDFRMGDRLLSEEVELTHGLYTTDRSLIDDGETKDPSDHGQESKDYLQFGGGFCMDEDEEDGSNGHASSPTRETMLENSDILTGADPHDSNLPDTGTPDIAINTNDHTSRSDHYSLENAEDDPENCNVISLRAMPNLRRKRRKN</sequence>
<dbReference type="GO" id="GO:0006289">
    <property type="term" value="P:nucleotide-excision repair"/>
    <property type="evidence" value="ECO:0007669"/>
    <property type="project" value="InterPro"/>
</dbReference>
<dbReference type="Proteomes" id="UP001190926">
    <property type="component" value="Unassembled WGS sequence"/>
</dbReference>
<accession>A0AAD4JAI3</accession>
<dbReference type="SMART" id="SM00484">
    <property type="entry name" value="XPGI"/>
    <property type="match status" value="1"/>
</dbReference>